<keyword evidence="4" id="KW-1185">Reference proteome</keyword>
<gene>
    <name evidence="3" type="ORF">PGO_001710</name>
</gene>
<dbReference type="RefSeq" id="XP_028546798.1">
    <property type="nucleotide sequence ID" value="XM_028690997.1"/>
</dbReference>
<comment type="caution">
    <text evidence="3">The sequence shown here is derived from an EMBL/GenBank/DDBJ whole genome shotgun (WGS) entry which is preliminary data.</text>
</comment>
<evidence type="ECO:0000256" key="1">
    <source>
        <dbReference type="SAM" id="MobiDB-lite"/>
    </source>
</evidence>
<name>A0A1Y1JP10_PLAGO</name>
<feature type="region of interest" description="Disordered" evidence="1">
    <location>
        <begin position="249"/>
        <end position="299"/>
    </location>
</feature>
<dbReference type="Pfam" id="PF05795">
    <property type="entry name" value="Plasmodium_Vir"/>
    <property type="match status" value="1"/>
</dbReference>
<keyword evidence="2" id="KW-0812">Transmembrane</keyword>
<evidence type="ECO:0000256" key="2">
    <source>
        <dbReference type="SAM" id="Phobius"/>
    </source>
</evidence>
<dbReference type="GeneID" id="39745017"/>
<keyword evidence="2" id="KW-0472">Membrane</keyword>
<organism evidence="3 4">
    <name type="scientific">Plasmodium gonderi</name>
    <dbReference type="NCBI Taxonomy" id="77519"/>
    <lineage>
        <taxon>Eukaryota</taxon>
        <taxon>Sar</taxon>
        <taxon>Alveolata</taxon>
        <taxon>Apicomplexa</taxon>
        <taxon>Aconoidasida</taxon>
        <taxon>Haemosporida</taxon>
        <taxon>Plasmodiidae</taxon>
        <taxon>Plasmodium</taxon>
        <taxon>Plasmodium (Plasmodium)</taxon>
    </lineage>
</organism>
<proteinExistence type="predicted"/>
<feature type="compositionally biased region" description="Acidic residues" evidence="1">
    <location>
        <begin position="253"/>
        <end position="268"/>
    </location>
</feature>
<feature type="compositionally biased region" description="Basic and acidic residues" evidence="1">
    <location>
        <begin position="289"/>
        <end position="299"/>
    </location>
</feature>
<feature type="compositionally biased region" description="Acidic residues" evidence="1">
    <location>
        <begin position="276"/>
        <end position="288"/>
    </location>
</feature>
<evidence type="ECO:0000313" key="4">
    <source>
        <dbReference type="Proteomes" id="UP000195521"/>
    </source>
</evidence>
<keyword evidence="2" id="KW-1133">Transmembrane helix</keyword>
<dbReference type="AlphaFoldDB" id="A0A1Y1JP10"/>
<evidence type="ECO:0000313" key="3">
    <source>
        <dbReference type="EMBL" id="GAW84209.1"/>
    </source>
</evidence>
<protein>
    <submittedName>
        <fullName evidence="3">Variable surface protein</fullName>
    </submittedName>
</protein>
<accession>A0A1Y1JP10</accession>
<dbReference type="Proteomes" id="UP000195521">
    <property type="component" value="Unassembled WGS sequence"/>
</dbReference>
<feature type="transmembrane region" description="Helical" evidence="2">
    <location>
        <begin position="362"/>
        <end position="383"/>
    </location>
</feature>
<dbReference type="EMBL" id="BDQF01000179">
    <property type="protein sequence ID" value="GAW84209.1"/>
    <property type="molecule type" value="Genomic_DNA"/>
</dbReference>
<dbReference type="InterPro" id="IPR008780">
    <property type="entry name" value="Plasmodium_Vir"/>
</dbReference>
<reference evidence="4" key="1">
    <citation type="submission" date="2017-04" db="EMBL/GenBank/DDBJ databases">
        <title>Plasmodium gonderi genome.</title>
        <authorList>
            <person name="Arisue N."/>
            <person name="Honma H."/>
            <person name="Kawai S."/>
            <person name="Tougan T."/>
            <person name="Tanabe K."/>
            <person name="Horii T."/>
        </authorList>
    </citation>
    <scope>NUCLEOTIDE SEQUENCE [LARGE SCALE GENOMIC DNA]</scope>
    <source>
        <strain evidence="4">ATCC 30045</strain>
    </source>
</reference>
<sequence length="426" mass="48801">MKTFLGVQALNNLPTKVKYDIFDKEVGNCNGSYIENNAKNLLGTKGVLANVSKKIYNALCYSYNQYNIEEFNNTDCDYLYFWLFDMLDKNLIDENSFYNAMLTLKFILENANLSTCNFNKYSNDRKKNRDIKHLFDFSKDFFKIEEYVRTPNNPCNDSFNLLLGEYVMKYTQCKNMCSESYDTDESCRAFKEYFKGKDNLNLTQWKCNVVSNVTYPATSQLVRLGQPSIQEKLLITEPYSLEQNRIYTGGEQTSEEIDGEIGGTEEEGAEIKAPDTEDAEINGQDTEDTEKGVSEKAGAEVPHVVKEYEEITAYTLDVQQLMNENSEESPSGIRDTESSARIYFSDDALVHSPSNSVVTAPLVIGITVFFIILCKFTPTGYWLKKVLVGKYKRKRNIIMNRNKTKDYSILENLDSPRSFNVSYSNI</sequence>